<evidence type="ECO:0000256" key="1">
    <source>
        <dbReference type="SAM" id="Phobius"/>
    </source>
</evidence>
<sequence>MNKRNLTILSLIVLAVITRLLPHPPNVAPITAIALFGGSRFDNKWIGFSLPLLCMFLSDLFLGFSSITMFVYLSFMLISYIGINSKKISNGTILGSSTLFFILTNLGVWLMGYPLTLVGLVSCYTLAIPFFVNTILGDLFFTHV</sequence>
<organism evidence="2">
    <name type="scientific">marine metagenome</name>
    <dbReference type="NCBI Taxonomy" id="408172"/>
    <lineage>
        <taxon>unclassified sequences</taxon>
        <taxon>metagenomes</taxon>
        <taxon>ecological metagenomes</taxon>
    </lineage>
</organism>
<feature type="transmembrane region" description="Helical" evidence="1">
    <location>
        <begin position="117"/>
        <end position="141"/>
    </location>
</feature>
<evidence type="ECO:0000313" key="2">
    <source>
        <dbReference type="EMBL" id="SVD44896.1"/>
    </source>
</evidence>
<dbReference type="AlphaFoldDB" id="A0A382VEF2"/>
<reference evidence="2" key="1">
    <citation type="submission" date="2018-05" db="EMBL/GenBank/DDBJ databases">
        <authorList>
            <person name="Lanie J.A."/>
            <person name="Ng W.-L."/>
            <person name="Kazmierczak K.M."/>
            <person name="Andrzejewski T.M."/>
            <person name="Davidsen T.M."/>
            <person name="Wayne K.J."/>
            <person name="Tettelin H."/>
            <person name="Glass J.I."/>
            <person name="Rusch D."/>
            <person name="Podicherti R."/>
            <person name="Tsui H.-C.T."/>
            <person name="Winkler M.E."/>
        </authorList>
    </citation>
    <scope>NUCLEOTIDE SEQUENCE</scope>
</reference>
<protein>
    <recommendedName>
        <fullName evidence="3">Rod shape-determining protein MreD</fullName>
    </recommendedName>
</protein>
<dbReference type="InterPro" id="IPR046487">
    <property type="entry name" value="DUF6580"/>
</dbReference>
<keyword evidence="1" id="KW-1133">Transmembrane helix</keyword>
<name>A0A382VEF2_9ZZZZ</name>
<feature type="transmembrane region" description="Helical" evidence="1">
    <location>
        <begin position="91"/>
        <end position="111"/>
    </location>
</feature>
<gene>
    <name evidence="2" type="ORF">METZ01_LOCUS397750</name>
</gene>
<evidence type="ECO:0008006" key="3">
    <source>
        <dbReference type="Google" id="ProtNLM"/>
    </source>
</evidence>
<proteinExistence type="predicted"/>
<dbReference type="EMBL" id="UINC01151346">
    <property type="protein sequence ID" value="SVD44896.1"/>
    <property type="molecule type" value="Genomic_DNA"/>
</dbReference>
<feature type="non-terminal residue" evidence="2">
    <location>
        <position position="144"/>
    </location>
</feature>
<dbReference type="Pfam" id="PF20221">
    <property type="entry name" value="DUF6580"/>
    <property type="match status" value="1"/>
</dbReference>
<keyword evidence="1" id="KW-0472">Membrane</keyword>
<accession>A0A382VEF2</accession>
<keyword evidence="1" id="KW-0812">Transmembrane</keyword>
<feature type="transmembrane region" description="Helical" evidence="1">
    <location>
        <begin position="46"/>
        <end position="79"/>
    </location>
</feature>